<dbReference type="EMBL" id="MN739966">
    <property type="protein sequence ID" value="QHT80270.1"/>
    <property type="molecule type" value="Genomic_DNA"/>
</dbReference>
<protein>
    <submittedName>
        <fullName evidence="1">Uncharacterized protein</fullName>
    </submittedName>
</protein>
<evidence type="ECO:0000313" key="1">
    <source>
        <dbReference type="EMBL" id="QHT80270.1"/>
    </source>
</evidence>
<name>A0A6C0HIT0_9ZZZZ</name>
<reference evidence="1" key="1">
    <citation type="journal article" date="2020" name="Nature">
        <title>Giant virus diversity and host interactions through global metagenomics.</title>
        <authorList>
            <person name="Schulz F."/>
            <person name="Roux S."/>
            <person name="Paez-Espino D."/>
            <person name="Jungbluth S."/>
            <person name="Walsh D.A."/>
            <person name="Denef V.J."/>
            <person name="McMahon K.D."/>
            <person name="Konstantinidis K.T."/>
            <person name="Eloe-Fadrosh E.A."/>
            <person name="Kyrpides N.C."/>
            <person name="Woyke T."/>
        </authorList>
    </citation>
    <scope>NUCLEOTIDE SEQUENCE</scope>
    <source>
        <strain evidence="1">GVMAG-M-3300023184-120</strain>
    </source>
</reference>
<organism evidence="1">
    <name type="scientific">viral metagenome</name>
    <dbReference type="NCBI Taxonomy" id="1070528"/>
    <lineage>
        <taxon>unclassified sequences</taxon>
        <taxon>metagenomes</taxon>
        <taxon>organismal metagenomes</taxon>
    </lineage>
</organism>
<dbReference type="AlphaFoldDB" id="A0A6C0HIT0"/>
<accession>A0A6C0HIT0</accession>
<sequence length="77" mass="8603">MEANIQHINVYDDGLIEMIVVCNSCKKQNVHTIAHASTKSNDKITIDFSKLGKRCCSNHGKPGKPDTMCCANYNLYQ</sequence>
<proteinExistence type="predicted"/>